<dbReference type="InterPro" id="IPR047211">
    <property type="entry name" value="POXB-like"/>
</dbReference>
<dbReference type="PANTHER" id="PTHR42981">
    <property type="entry name" value="PYRUVATE DEHYDROGENASE [UBIQUINONE]"/>
    <property type="match status" value="1"/>
</dbReference>
<proteinExistence type="inferred from homology"/>
<keyword evidence="7" id="KW-0670">Pyruvate</keyword>
<evidence type="ECO:0000259" key="6">
    <source>
        <dbReference type="Pfam" id="PF02776"/>
    </source>
</evidence>
<dbReference type="GO" id="GO:0019752">
    <property type="term" value="P:carboxylic acid metabolic process"/>
    <property type="evidence" value="ECO:0007669"/>
    <property type="project" value="UniProtKB-ARBA"/>
</dbReference>
<dbReference type="SUPFAM" id="SSF52518">
    <property type="entry name" value="Thiamin diphosphate-binding fold (THDP-binding)"/>
    <property type="match status" value="2"/>
</dbReference>
<dbReference type="RefSeq" id="WP_088416701.1">
    <property type="nucleotide sequence ID" value="NZ_NJBA01000002.1"/>
</dbReference>
<name>A0A246FBX3_PSENT</name>
<dbReference type="Pfam" id="PF00205">
    <property type="entry name" value="TPP_enzyme_M"/>
    <property type="match status" value="1"/>
</dbReference>
<evidence type="ECO:0000313" key="8">
    <source>
        <dbReference type="Proteomes" id="UP000198145"/>
    </source>
</evidence>
<sequence>MSQTVAELMVDILHGAGARHCWGIPGDTLNHFTDALRRQGGIRWVHVRHEEAGGFAAGAEAWVSDTLTLCAGSCGPGSLHFINGLFESHRNGAPVVLIASQIHSDDQGTDFPQEVDFLQVYSRCSVYCEEIHSPQQALQKTRQAVQEALNKRGVAVLVLPADIAGMHAPTGARTLPAIRPRPRIRPGDDELQKIAAALNTGKSVAIYGGIGCAGAQEEVKKLAAALQAPIAHSSRAKDFLEPDNPFNVGMIGMMGHDSGCHTVSQCDTLLILGSGFAWRQFYPEHASIIQIDIQASHLGRRHPISLGAVGDVRSTVEALLPLITPRQERGFLEQCLEHHRKSLEGLREHAQPTRNGLIRPQYLTSLIDRHADADAMFTADGGSPMIWILRYISAMAGRRTLASLVHGTMANAMPQAMGLKVAFPERQVIALCGDGGLSMLMGDLLTLVQEQIPLKLVVFNNSALFFVELEQRVEGLLDAFTNLQNPDFGRVAESIGLWGRKVSHCEELEAAVVEWLAQPGPALLDVVVNQELVMPPKVAPDAVKGMALYAAKAVISGHAGDVVKMIENHLAR</sequence>
<dbReference type="InterPro" id="IPR012000">
    <property type="entry name" value="Thiamin_PyroP_enz_cen_dom"/>
</dbReference>
<protein>
    <submittedName>
        <fullName evidence="7">Pyruvate oxidase</fullName>
    </submittedName>
</protein>
<dbReference type="PANTHER" id="PTHR42981:SF2">
    <property type="entry name" value="PYRUVATE DEHYDROGENASE [UBIQUINONE]"/>
    <property type="match status" value="1"/>
</dbReference>
<dbReference type="PROSITE" id="PS00187">
    <property type="entry name" value="TPP_ENZYMES"/>
    <property type="match status" value="1"/>
</dbReference>
<evidence type="ECO:0000256" key="3">
    <source>
        <dbReference type="RuleBase" id="RU362132"/>
    </source>
</evidence>
<dbReference type="CDD" id="cd02014">
    <property type="entry name" value="TPP_POX"/>
    <property type="match status" value="1"/>
</dbReference>
<evidence type="ECO:0000259" key="5">
    <source>
        <dbReference type="Pfam" id="PF02775"/>
    </source>
</evidence>
<dbReference type="SUPFAM" id="SSF52467">
    <property type="entry name" value="DHS-like NAD/FAD-binding domain"/>
    <property type="match status" value="1"/>
</dbReference>
<keyword evidence="2 3" id="KW-0786">Thiamine pyrophosphate</keyword>
<feature type="domain" description="Thiamine pyrophosphate enzyme TPP-binding" evidence="5">
    <location>
        <begin position="380"/>
        <end position="526"/>
    </location>
</feature>
<reference evidence="7 8" key="1">
    <citation type="submission" date="2017-06" db="EMBL/GenBank/DDBJ databases">
        <title>Draft genome of Pseudomonas nitroreducens DF05.</title>
        <authorList>
            <person name="Iyer R."/>
        </authorList>
    </citation>
    <scope>NUCLEOTIDE SEQUENCE [LARGE SCALE GENOMIC DNA]</scope>
    <source>
        <strain evidence="7 8">DF05</strain>
    </source>
</reference>
<comment type="caution">
    <text evidence="7">The sequence shown here is derived from an EMBL/GenBank/DDBJ whole genome shotgun (WGS) entry which is preliminary data.</text>
</comment>
<dbReference type="GO" id="GO:0030976">
    <property type="term" value="F:thiamine pyrophosphate binding"/>
    <property type="evidence" value="ECO:0007669"/>
    <property type="project" value="InterPro"/>
</dbReference>
<dbReference type="Proteomes" id="UP000198145">
    <property type="component" value="Unassembled WGS sequence"/>
</dbReference>
<dbReference type="GO" id="GO:0000287">
    <property type="term" value="F:magnesium ion binding"/>
    <property type="evidence" value="ECO:0007669"/>
    <property type="project" value="InterPro"/>
</dbReference>
<evidence type="ECO:0000313" key="7">
    <source>
        <dbReference type="EMBL" id="OWP51815.1"/>
    </source>
</evidence>
<dbReference type="AlphaFoldDB" id="A0A246FBX3"/>
<dbReference type="Gene3D" id="3.40.50.970">
    <property type="match status" value="2"/>
</dbReference>
<evidence type="ECO:0000259" key="4">
    <source>
        <dbReference type="Pfam" id="PF00205"/>
    </source>
</evidence>
<accession>A0A246FBX3</accession>
<dbReference type="EMBL" id="NJBA01000002">
    <property type="protein sequence ID" value="OWP51815.1"/>
    <property type="molecule type" value="Genomic_DNA"/>
</dbReference>
<dbReference type="Gene3D" id="3.40.50.1220">
    <property type="entry name" value="TPP-binding domain"/>
    <property type="match status" value="1"/>
</dbReference>
<dbReference type="GO" id="GO:0003824">
    <property type="term" value="F:catalytic activity"/>
    <property type="evidence" value="ECO:0007669"/>
    <property type="project" value="InterPro"/>
</dbReference>
<dbReference type="Pfam" id="PF02775">
    <property type="entry name" value="TPP_enzyme_C"/>
    <property type="match status" value="1"/>
</dbReference>
<gene>
    <name evidence="7" type="ORF">CEG18_05985</name>
</gene>
<dbReference type="InterPro" id="IPR000399">
    <property type="entry name" value="TPP-bd_CS"/>
</dbReference>
<evidence type="ECO:0000256" key="2">
    <source>
        <dbReference type="ARBA" id="ARBA00023052"/>
    </source>
</evidence>
<feature type="domain" description="Thiamine pyrophosphate enzyme N-terminal TPP-binding" evidence="6">
    <location>
        <begin position="4"/>
        <end position="119"/>
    </location>
</feature>
<evidence type="ECO:0000256" key="1">
    <source>
        <dbReference type="ARBA" id="ARBA00007812"/>
    </source>
</evidence>
<organism evidence="7 8">
    <name type="scientific">Pseudomonas nitroreducens</name>
    <dbReference type="NCBI Taxonomy" id="46680"/>
    <lineage>
        <taxon>Bacteria</taxon>
        <taxon>Pseudomonadati</taxon>
        <taxon>Pseudomonadota</taxon>
        <taxon>Gammaproteobacteria</taxon>
        <taxon>Pseudomonadales</taxon>
        <taxon>Pseudomonadaceae</taxon>
        <taxon>Pseudomonas</taxon>
    </lineage>
</organism>
<dbReference type="InterPro" id="IPR029061">
    <property type="entry name" value="THDP-binding"/>
</dbReference>
<dbReference type="InterPro" id="IPR011766">
    <property type="entry name" value="TPP_enzyme_TPP-bd"/>
</dbReference>
<dbReference type="InterPro" id="IPR012001">
    <property type="entry name" value="Thiamin_PyroP_enz_TPP-bd_dom"/>
</dbReference>
<dbReference type="Pfam" id="PF02776">
    <property type="entry name" value="TPP_enzyme_N"/>
    <property type="match status" value="1"/>
</dbReference>
<dbReference type="InterPro" id="IPR047212">
    <property type="entry name" value="TPP_POXB-like"/>
</dbReference>
<dbReference type="InterPro" id="IPR029035">
    <property type="entry name" value="DHS-like_NAD/FAD-binding_dom"/>
</dbReference>
<comment type="similarity">
    <text evidence="1 3">Belongs to the TPP enzyme family.</text>
</comment>
<feature type="domain" description="Thiamine pyrophosphate enzyme central" evidence="4">
    <location>
        <begin position="191"/>
        <end position="319"/>
    </location>
</feature>